<dbReference type="Gene3D" id="3.90.1580.10">
    <property type="entry name" value="paralog of FGE (formylglycine-generating enzyme)"/>
    <property type="match status" value="1"/>
</dbReference>
<proteinExistence type="predicted"/>
<dbReference type="PANTHER" id="PTHR23150">
    <property type="entry name" value="SULFATASE MODIFYING FACTOR 1, 2"/>
    <property type="match status" value="1"/>
</dbReference>
<evidence type="ECO:0000259" key="1">
    <source>
        <dbReference type="Pfam" id="PF03781"/>
    </source>
</evidence>
<dbReference type="InterPro" id="IPR016187">
    <property type="entry name" value="CTDL_fold"/>
</dbReference>
<name>A0A2W4XRJ2_9CYAN</name>
<dbReference type="InterPro" id="IPR005532">
    <property type="entry name" value="SUMF_dom"/>
</dbReference>
<gene>
    <name evidence="3" type="ORF">DCF19_16910</name>
</gene>
<dbReference type="SUPFAM" id="SSF56436">
    <property type="entry name" value="C-type lectin-like"/>
    <property type="match status" value="1"/>
</dbReference>
<dbReference type="InterPro" id="IPR042095">
    <property type="entry name" value="SUMF_sf"/>
</dbReference>
<dbReference type="Proteomes" id="UP000249467">
    <property type="component" value="Unassembled WGS sequence"/>
</dbReference>
<sequence length="749" mass="85408">MAATDAGKDGQNALSFDVFTKLVARSELNNLVVLLDCCHAGNLIESSQYQAMQKIFNDKKNYYLMAACRGFERSREGAEHGIFTAAVLDVLRARVMAGEAVDLDSLFSEVSQKLKQSGQEVVRSAMGGAITLIEKTRGNLAPVVNEACPYVGLEAFDQKTAQYFYGREEQLDLLLRKIEKSRFVPVIGASGSGKSSLVKAGLMTNLAKQGWCVMPPIKPWANPLTMLKQSLVQQFYKLPSEIQKAYARLESEGLNAILPEGSPRVLLVVDQFEELFTICASEQERQDFIRLLVEGAEQEGHLTIATTMRADFVEQALQYSDLAKLIQRDRVFWLVPLELSEMKEAIAKPAQMQGYDLAEGLLEAICEDVEAETNSLPLLEFALTELWERRDRQNHRLTLVAYLEMGKLRGALDRHAKRLYEEVLRSDEERKWAKRLFLKLVRTGQDVRDTRQRQSKQFLLGMARSEADREAIANLLEIFAGADGRLLVASDENNVAFVDLAHEALMDGWQMFVEWRSEDRDLRRLCDRVKDAFDECDRALDQDKFLLPEGVVAQIEEVEVAINDYLSPEQQNFVQRNRYKYKPWLDLANLPEMVDIPSGTFWMGSPDGKGNDYEKPYHQVTVNAFQMGKYPVTQAQWRTVAMSPKVEIDLSLNPSYHRGGNKPVEQVTWYEAQEFCARLSQLTGESYRLPSEAEWEYTCRAGAEEYNEYCFGDYVSQLEDYGWYGNNSGDRMIDTDRIWEEVDKDNNRY</sequence>
<dbReference type="InterPro" id="IPR027417">
    <property type="entry name" value="P-loop_NTPase"/>
</dbReference>
<evidence type="ECO:0000313" key="4">
    <source>
        <dbReference type="Proteomes" id="UP000249467"/>
    </source>
</evidence>
<dbReference type="PANTHER" id="PTHR23150:SF19">
    <property type="entry name" value="FORMYLGLYCINE-GENERATING ENZYME"/>
    <property type="match status" value="1"/>
</dbReference>
<reference evidence="3 4" key="1">
    <citation type="submission" date="2018-04" db="EMBL/GenBank/DDBJ databases">
        <authorList>
            <person name="Go L.Y."/>
            <person name="Mitchell J.A."/>
        </authorList>
    </citation>
    <scope>NUCLEOTIDE SEQUENCE [LARGE SCALE GENOMIC DNA]</scope>
    <source>
        <strain evidence="3">ULC066bin1</strain>
    </source>
</reference>
<dbReference type="Gene3D" id="3.40.50.1460">
    <property type="match status" value="1"/>
</dbReference>
<accession>A0A2W4XRJ2</accession>
<dbReference type="InterPro" id="IPR051043">
    <property type="entry name" value="Sulfatase_Mod_Factor_Kinase"/>
</dbReference>
<dbReference type="Gene3D" id="3.40.50.300">
    <property type="entry name" value="P-loop containing nucleotide triphosphate hydrolases"/>
    <property type="match status" value="1"/>
</dbReference>
<feature type="domain" description="Novel STAND NTPase 1" evidence="2">
    <location>
        <begin position="149"/>
        <end position="537"/>
    </location>
</feature>
<dbReference type="AlphaFoldDB" id="A0A2W4XRJ2"/>
<dbReference type="GO" id="GO:0120147">
    <property type="term" value="F:formylglycine-generating oxidase activity"/>
    <property type="evidence" value="ECO:0007669"/>
    <property type="project" value="TreeGrafter"/>
</dbReference>
<protein>
    <submittedName>
        <fullName evidence="3">Uncharacterized protein</fullName>
    </submittedName>
</protein>
<dbReference type="InterPro" id="IPR049052">
    <property type="entry name" value="nSTAND1"/>
</dbReference>
<organism evidence="3 4">
    <name type="scientific">Pseudanabaena frigida</name>
    <dbReference type="NCBI Taxonomy" id="945775"/>
    <lineage>
        <taxon>Bacteria</taxon>
        <taxon>Bacillati</taxon>
        <taxon>Cyanobacteriota</taxon>
        <taxon>Cyanophyceae</taxon>
        <taxon>Pseudanabaenales</taxon>
        <taxon>Pseudanabaenaceae</taxon>
        <taxon>Pseudanabaena</taxon>
    </lineage>
</organism>
<dbReference type="SUPFAM" id="SSF52540">
    <property type="entry name" value="P-loop containing nucleoside triphosphate hydrolases"/>
    <property type="match status" value="1"/>
</dbReference>
<dbReference type="EMBL" id="QBML01000025">
    <property type="protein sequence ID" value="PZO38151.1"/>
    <property type="molecule type" value="Genomic_DNA"/>
</dbReference>
<evidence type="ECO:0000259" key="2">
    <source>
        <dbReference type="Pfam" id="PF20703"/>
    </source>
</evidence>
<feature type="domain" description="Sulfatase-modifying factor enzyme-like" evidence="1">
    <location>
        <begin position="590"/>
        <end position="718"/>
    </location>
</feature>
<evidence type="ECO:0000313" key="3">
    <source>
        <dbReference type="EMBL" id="PZO38151.1"/>
    </source>
</evidence>
<dbReference type="Pfam" id="PF03781">
    <property type="entry name" value="FGE-sulfatase"/>
    <property type="match status" value="1"/>
</dbReference>
<dbReference type="Pfam" id="PF20703">
    <property type="entry name" value="nSTAND1"/>
    <property type="match status" value="1"/>
</dbReference>
<comment type="caution">
    <text evidence="3">The sequence shown here is derived from an EMBL/GenBank/DDBJ whole genome shotgun (WGS) entry which is preliminary data.</text>
</comment>
<reference evidence="3 4" key="2">
    <citation type="submission" date="2018-06" db="EMBL/GenBank/DDBJ databases">
        <title>Metagenomic assembly of (sub)arctic Cyanobacteria and their associated microbiome from non-axenic cultures.</title>
        <authorList>
            <person name="Baurain D."/>
        </authorList>
    </citation>
    <scope>NUCLEOTIDE SEQUENCE [LARGE SCALE GENOMIC DNA]</scope>
    <source>
        <strain evidence="3">ULC066bin1</strain>
    </source>
</reference>